<dbReference type="GO" id="GO:0005576">
    <property type="term" value="C:extracellular region"/>
    <property type="evidence" value="ECO:0007669"/>
    <property type="project" value="InterPro"/>
</dbReference>
<dbReference type="InterPro" id="IPR035940">
    <property type="entry name" value="CAP_sf"/>
</dbReference>
<keyword evidence="1" id="KW-0732">Signal</keyword>
<dbReference type="PRINTS" id="PR00838">
    <property type="entry name" value="V5ALLERGEN"/>
</dbReference>
<dbReference type="Proteomes" id="UP001316803">
    <property type="component" value="Unassembled WGS sequence"/>
</dbReference>
<dbReference type="InterPro" id="IPR018244">
    <property type="entry name" value="Allrgn_V5/Tpx1_CS"/>
</dbReference>
<keyword evidence="4" id="KW-1185">Reference proteome</keyword>
<dbReference type="InterPro" id="IPR014044">
    <property type="entry name" value="CAP_dom"/>
</dbReference>
<comment type="caution">
    <text evidence="3">The sequence shown here is derived from an EMBL/GenBank/DDBJ whole genome shotgun (WGS) entry which is preliminary data.</text>
</comment>
<name>A0AAN8IM03_9EURO</name>
<feature type="chain" id="PRO_5042822926" description="SCP domain-containing protein" evidence="1">
    <location>
        <begin position="25"/>
        <end position="287"/>
    </location>
</feature>
<dbReference type="Pfam" id="PF00188">
    <property type="entry name" value="CAP"/>
    <property type="match status" value="1"/>
</dbReference>
<evidence type="ECO:0000259" key="2">
    <source>
        <dbReference type="SMART" id="SM00198"/>
    </source>
</evidence>
<evidence type="ECO:0000256" key="1">
    <source>
        <dbReference type="SAM" id="SignalP"/>
    </source>
</evidence>
<sequence>MPTHPTTSLPLLLPLLLLTTPTLASPQPQEPSTITAPTTTITALTETQTTYIAAASATTPASPQYTSPLTLRTSILNSTNLYRYQHNASYIPWNNSLASYAEDYAAKCIWAHSYGPQGYGENLARGYEDVTGAVDAWGDERGLYDFGGGSGGGDVTGFTEETGHFTQLVWKETQSVGCGVFACNGQNDVGGYMLVCEYWPPGNIQGVNSKDKNVYFEENVQRQVREGDGGFDTFSATVGATGVTGTATAGAVPSSSSSESGAGRIRGVGVGWRQCGLGILVAVLACV</sequence>
<dbReference type="Gene3D" id="3.40.33.10">
    <property type="entry name" value="CAP"/>
    <property type="match status" value="1"/>
</dbReference>
<accession>A0AAN8IM03</accession>
<dbReference type="InterPro" id="IPR002413">
    <property type="entry name" value="V5_allergen-like"/>
</dbReference>
<dbReference type="EMBL" id="JAKLMC020000014">
    <property type="protein sequence ID" value="KAK5952672.1"/>
    <property type="molecule type" value="Genomic_DNA"/>
</dbReference>
<evidence type="ECO:0000313" key="3">
    <source>
        <dbReference type="EMBL" id="KAK5952672.1"/>
    </source>
</evidence>
<dbReference type="InterPro" id="IPR001283">
    <property type="entry name" value="CRISP-related"/>
</dbReference>
<dbReference type="PROSITE" id="PS01009">
    <property type="entry name" value="CRISP_1"/>
    <property type="match status" value="1"/>
</dbReference>
<dbReference type="SUPFAM" id="SSF55797">
    <property type="entry name" value="PR-1-like"/>
    <property type="match status" value="1"/>
</dbReference>
<dbReference type="PRINTS" id="PR00837">
    <property type="entry name" value="V5TPXLIKE"/>
</dbReference>
<gene>
    <name evidence="3" type="ORF">OHC33_006264</name>
</gene>
<feature type="domain" description="SCP" evidence="2">
    <location>
        <begin position="70"/>
        <end position="206"/>
    </location>
</feature>
<reference evidence="3 4" key="1">
    <citation type="submission" date="2022-12" db="EMBL/GenBank/DDBJ databases">
        <title>Genomic features and morphological characterization of a novel Knufia sp. strain isolated from spacecraft assembly facility.</title>
        <authorList>
            <person name="Teixeira M."/>
            <person name="Chander A.M."/>
            <person name="Stajich J.E."/>
            <person name="Venkateswaran K."/>
        </authorList>
    </citation>
    <scope>NUCLEOTIDE SEQUENCE [LARGE SCALE GENOMIC DNA]</scope>
    <source>
        <strain evidence="3 4">FJI-L2-BK-P2</strain>
    </source>
</reference>
<proteinExistence type="predicted"/>
<dbReference type="SMART" id="SM00198">
    <property type="entry name" value="SCP"/>
    <property type="match status" value="1"/>
</dbReference>
<dbReference type="PANTHER" id="PTHR10334">
    <property type="entry name" value="CYSTEINE-RICH SECRETORY PROTEIN-RELATED"/>
    <property type="match status" value="1"/>
</dbReference>
<organism evidence="3 4">
    <name type="scientific">Knufia fluminis</name>
    <dbReference type="NCBI Taxonomy" id="191047"/>
    <lineage>
        <taxon>Eukaryota</taxon>
        <taxon>Fungi</taxon>
        <taxon>Dikarya</taxon>
        <taxon>Ascomycota</taxon>
        <taxon>Pezizomycotina</taxon>
        <taxon>Eurotiomycetes</taxon>
        <taxon>Chaetothyriomycetidae</taxon>
        <taxon>Chaetothyriales</taxon>
        <taxon>Trichomeriaceae</taxon>
        <taxon>Knufia</taxon>
    </lineage>
</organism>
<feature type="signal peptide" evidence="1">
    <location>
        <begin position="1"/>
        <end position="24"/>
    </location>
</feature>
<protein>
    <recommendedName>
        <fullName evidence="2">SCP domain-containing protein</fullName>
    </recommendedName>
</protein>
<dbReference type="AlphaFoldDB" id="A0AAN8IM03"/>
<evidence type="ECO:0000313" key="4">
    <source>
        <dbReference type="Proteomes" id="UP001316803"/>
    </source>
</evidence>